<dbReference type="KEGG" id="hakz:J0X25_06570"/>
<evidence type="ECO:0000313" key="3">
    <source>
        <dbReference type="Proteomes" id="UP000663203"/>
    </source>
</evidence>
<dbReference type="RefSeq" id="WP_207290337.1">
    <property type="nucleotide sequence ID" value="NZ_CP071462.1"/>
</dbReference>
<dbReference type="EMBL" id="CP071462">
    <property type="protein sequence ID" value="QSX00617.1"/>
    <property type="molecule type" value="Genomic_DNA"/>
</dbReference>
<keyword evidence="1" id="KW-0812">Transmembrane</keyword>
<feature type="transmembrane region" description="Helical" evidence="1">
    <location>
        <begin position="16"/>
        <end position="33"/>
    </location>
</feature>
<reference evidence="2 3" key="1">
    <citation type="submission" date="2021-03" db="EMBL/GenBank/DDBJ databases">
        <title>Haloterrigena longa sp. nov. and Haloterrigena limicola sp. nov., extremely halophilic archaea isolated from a salt lake.</title>
        <authorList>
            <person name="Henglin C."/>
        </authorList>
    </citation>
    <scope>NUCLEOTIDE SEQUENCE [LARGE SCALE GENOMIC DNA]</scope>
    <source>
        <strain evidence="2 3">KZCA68</strain>
    </source>
</reference>
<feature type="transmembrane region" description="Helical" evidence="1">
    <location>
        <begin position="45"/>
        <end position="65"/>
    </location>
</feature>
<evidence type="ECO:0000313" key="2">
    <source>
        <dbReference type="EMBL" id="QSX00617.1"/>
    </source>
</evidence>
<dbReference type="AlphaFoldDB" id="A0A8A2VGZ6"/>
<sequence length="68" mass="7448">MSDTNRRPERETRTTNVLLVLILVTLAAGFLHVGEGTGKGSHHVVRLILSTMLWGPLLVGGLVLFNRL</sequence>
<organism evidence="2 3">
    <name type="scientific">Haloterrigena alkaliphila</name>
    <dbReference type="NCBI Taxonomy" id="2816475"/>
    <lineage>
        <taxon>Archaea</taxon>
        <taxon>Methanobacteriati</taxon>
        <taxon>Methanobacteriota</taxon>
        <taxon>Stenosarchaea group</taxon>
        <taxon>Halobacteria</taxon>
        <taxon>Halobacteriales</taxon>
        <taxon>Natrialbaceae</taxon>
        <taxon>Haloterrigena</taxon>
    </lineage>
</organism>
<name>A0A8A2VGZ6_9EURY</name>
<keyword evidence="1" id="KW-0472">Membrane</keyword>
<protein>
    <submittedName>
        <fullName evidence="2">Uncharacterized protein</fullName>
    </submittedName>
</protein>
<dbReference type="Proteomes" id="UP000663203">
    <property type="component" value="Chromosome"/>
</dbReference>
<keyword evidence="3" id="KW-1185">Reference proteome</keyword>
<keyword evidence="1" id="KW-1133">Transmembrane helix</keyword>
<accession>A0A8A2VGZ6</accession>
<gene>
    <name evidence="2" type="ORF">J0X25_06570</name>
</gene>
<proteinExistence type="predicted"/>
<dbReference type="GeneID" id="63186953"/>
<evidence type="ECO:0000256" key="1">
    <source>
        <dbReference type="SAM" id="Phobius"/>
    </source>
</evidence>